<reference evidence="1 2" key="1">
    <citation type="submission" date="2021-05" db="EMBL/GenBank/DDBJ databases">
        <title>Kineosporia and Streptomyces sp. nov. two new marine actinobacteria isolated from Coral.</title>
        <authorList>
            <person name="Buangrab K."/>
            <person name="Sutthacheep M."/>
            <person name="Yeemin T."/>
            <person name="Harunari E."/>
            <person name="Igarashi Y."/>
            <person name="Kanchanasin P."/>
            <person name="Tanasupawat S."/>
            <person name="Phongsopitanun W."/>
        </authorList>
    </citation>
    <scope>NUCLEOTIDE SEQUENCE [LARGE SCALE GENOMIC DNA]</scope>
    <source>
        <strain evidence="1 2">J2-2</strain>
    </source>
</reference>
<gene>
    <name evidence="1" type="ORF">KIH74_30570</name>
</gene>
<dbReference type="Pfam" id="PF19496">
    <property type="entry name" value="DUF6031"/>
    <property type="match status" value="1"/>
</dbReference>
<accession>A0ABS5TQE0</accession>
<dbReference type="RefSeq" id="WP_214159865.1">
    <property type="nucleotide sequence ID" value="NZ_JAHBAY010000016.1"/>
</dbReference>
<evidence type="ECO:0000313" key="2">
    <source>
        <dbReference type="Proteomes" id="UP001197247"/>
    </source>
</evidence>
<evidence type="ECO:0000313" key="1">
    <source>
        <dbReference type="EMBL" id="MBT0773329.1"/>
    </source>
</evidence>
<protein>
    <submittedName>
        <fullName evidence="1">Uncharacterized protein</fullName>
    </submittedName>
</protein>
<dbReference type="EMBL" id="JAHBAY010000016">
    <property type="protein sequence ID" value="MBT0773329.1"/>
    <property type="molecule type" value="Genomic_DNA"/>
</dbReference>
<dbReference type="InterPro" id="IPR046072">
    <property type="entry name" value="DUF6031"/>
</dbReference>
<sequence length="184" mass="19635">MPPSPGTAQLPGTVRLFPSARSGRGLPAASAVEAWATAAWLLAVEGRAYLEDLEGGADQPLLRRVVRVKLLELLYDIDTRLAGCLPVAEEHQLALALTYGLHDVAGLEGADLVEVFALAADDDETDGLVPQLWDRLCAAFPGDLPDPLQAGGQREILRALRHWSRMCAAAGTDAGFLEPFLKDA</sequence>
<dbReference type="Proteomes" id="UP001197247">
    <property type="component" value="Unassembled WGS sequence"/>
</dbReference>
<organism evidence="1 2">
    <name type="scientific">Kineosporia corallincola</name>
    <dbReference type="NCBI Taxonomy" id="2835133"/>
    <lineage>
        <taxon>Bacteria</taxon>
        <taxon>Bacillati</taxon>
        <taxon>Actinomycetota</taxon>
        <taxon>Actinomycetes</taxon>
        <taxon>Kineosporiales</taxon>
        <taxon>Kineosporiaceae</taxon>
        <taxon>Kineosporia</taxon>
    </lineage>
</organism>
<name>A0ABS5TQE0_9ACTN</name>
<comment type="caution">
    <text evidence="1">The sequence shown here is derived from an EMBL/GenBank/DDBJ whole genome shotgun (WGS) entry which is preliminary data.</text>
</comment>
<proteinExistence type="predicted"/>
<keyword evidence="2" id="KW-1185">Reference proteome</keyword>